<sequence length="47" mass="5180">MGPDCWSDGFAANRAEIAAICRYSIKQHLAARPVIPDEVFHPSVHTT</sequence>
<accession>A0A316GQF4</accession>
<evidence type="ECO:0000313" key="2">
    <source>
        <dbReference type="Proteomes" id="UP000245708"/>
    </source>
</evidence>
<name>A0A316GQF4_9RHOB</name>
<proteinExistence type="predicted"/>
<reference evidence="1 2" key="1">
    <citation type="submission" date="2018-05" db="EMBL/GenBank/DDBJ databases">
        <title>Genomic Encyclopedia of Type Strains, Phase IV (KMG-IV): sequencing the most valuable type-strain genomes for metagenomic binning, comparative biology and taxonomic classification.</title>
        <authorList>
            <person name="Goeker M."/>
        </authorList>
    </citation>
    <scope>NUCLEOTIDE SEQUENCE [LARGE SCALE GENOMIC DNA]</scope>
    <source>
        <strain evidence="1 2">DSM 16097</strain>
    </source>
</reference>
<gene>
    <name evidence="1" type="ORF">C7455_101288</name>
</gene>
<protein>
    <submittedName>
        <fullName evidence="1">Uncharacterized protein</fullName>
    </submittedName>
</protein>
<keyword evidence="2" id="KW-1185">Reference proteome</keyword>
<dbReference type="AlphaFoldDB" id="A0A316GQF4"/>
<dbReference type="EMBL" id="QGGW01000001">
    <property type="protein sequence ID" value="PWK62262.1"/>
    <property type="molecule type" value="Genomic_DNA"/>
</dbReference>
<evidence type="ECO:0000313" key="1">
    <source>
        <dbReference type="EMBL" id="PWK62262.1"/>
    </source>
</evidence>
<dbReference type="Proteomes" id="UP000245708">
    <property type="component" value="Unassembled WGS sequence"/>
</dbReference>
<comment type="caution">
    <text evidence="1">The sequence shown here is derived from an EMBL/GenBank/DDBJ whole genome shotgun (WGS) entry which is preliminary data.</text>
</comment>
<organism evidence="1 2">
    <name type="scientific">Roseicyclus mahoneyensis</name>
    <dbReference type="NCBI Taxonomy" id="164332"/>
    <lineage>
        <taxon>Bacteria</taxon>
        <taxon>Pseudomonadati</taxon>
        <taxon>Pseudomonadota</taxon>
        <taxon>Alphaproteobacteria</taxon>
        <taxon>Rhodobacterales</taxon>
        <taxon>Roseobacteraceae</taxon>
        <taxon>Roseicyclus</taxon>
    </lineage>
</organism>